<dbReference type="EMBL" id="JAKLMC020000005">
    <property type="protein sequence ID" value="KAK5956123.1"/>
    <property type="molecule type" value="Genomic_DNA"/>
</dbReference>
<dbReference type="AlphaFoldDB" id="A0AAN8EPR3"/>
<protein>
    <submittedName>
        <fullName evidence="1">Uncharacterized protein</fullName>
    </submittedName>
</protein>
<accession>A0AAN8EPR3</accession>
<dbReference type="Proteomes" id="UP001316803">
    <property type="component" value="Unassembled WGS sequence"/>
</dbReference>
<organism evidence="1 2">
    <name type="scientific">Knufia fluminis</name>
    <dbReference type="NCBI Taxonomy" id="191047"/>
    <lineage>
        <taxon>Eukaryota</taxon>
        <taxon>Fungi</taxon>
        <taxon>Dikarya</taxon>
        <taxon>Ascomycota</taxon>
        <taxon>Pezizomycotina</taxon>
        <taxon>Eurotiomycetes</taxon>
        <taxon>Chaetothyriomycetidae</taxon>
        <taxon>Chaetothyriales</taxon>
        <taxon>Trichomeriaceae</taxon>
        <taxon>Knufia</taxon>
    </lineage>
</organism>
<sequence length="139" mass="15964">MAADDIRELLGDNISTRTAGFLAYCRCKLAYDLAEIELVIACYQLPELELTTPELRILRDSWVKESYGKIHEYVERVLGGLLEFPGLALTEMVEHYWGLVRRMKAMAETTEVMRHYYKAVIQGTIFADEKGIKEEPMAE</sequence>
<gene>
    <name evidence="1" type="ORF">OHC33_002696</name>
</gene>
<evidence type="ECO:0000313" key="2">
    <source>
        <dbReference type="Proteomes" id="UP001316803"/>
    </source>
</evidence>
<comment type="caution">
    <text evidence="1">The sequence shown here is derived from an EMBL/GenBank/DDBJ whole genome shotgun (WGS) entry which is preliminary data.</text>
</comment>
<proteinExistence type="predicted"/>
<keyword evidence="2" id="KW-1185">Reference proteome</keyword>
<reference evidence="1 2" key="1">
    <citation type="submission" date="2022-12" db="EMBL/GenBank/DDBJ databases">
        <title>Genomic features and morphological characterization of a novel Knufia sp. strain isolated from spacecraft assembly facility.</title>
        <authorList>
            <person name="Teixeira M."/>
            <person name="Chander A.M."/>
            <person name="Stajich J.E."/>
            <person name="Venkateswaran K."/>
        </authorList>
    </citation>
    <scope>NUCLEOTIDE SEQUENCE [LARGE SCALE GENOMIC DNA]</scope>
    <source>
        <strain evidence="1 2">FJI-L2-BK-P2</strain>
    </source>
</reference>
<name>A0AAN8EPR3_9EURO</name>
<evidence type="ECO:0000313" key="1">
    <source>
        <dbReference type="EMBL" id="KAK5956123.1"/>
    </source>
</evidence>